<name>A0A1I3PUV7_9PSED</name>
<dbReference type="AlphaFoldDB" id="A0A1I3PUV7"/>
<dbReference type="RefSeq" id="WP_090244776.1">
    <property type="nucleotide sequence ID" value="NZ_CAXBNE010000096.1"/>
</dbReference>
<organism evidence="3 4">
    <name type="scientific">Pseudomonas guineae</name>
    <dbReference type="NCBI Taxonomy" id="425504"/>
    <lineage>
        <taxon>Bacteria</taxon>
        <taxon>Pseudomonadati</taxon>
        <taxon>Pseudomonadota</taxon>
        <taxon>Gammaproteobacteria</taxon>
        <taxon>Pseudomonadales</taxon>
        <taxon>Pseudomonadaceae</taxon>
        <taxon>Pseudomonas</taxon>
    </lineage>
</organism>
<evidence type="ECO:0000256" key="1">
    <source>
        <dbReference type="SAM" id="SignalP"/>
    </source>
</evidence>
<dbReference type="InterPro" id="IPR018638">
    <property type="entry name" value="DUF2061_membrane"/>
</dbReference>
<feature type="chain" id="PRO_5017304718" evidence="1">
    <location>
        <begin position="18"/>
        <end position="74"/>
    </location>
</feature>
<dbReference type="Pfam" id="PF09834">
    <property type="entry name" value="DUF2061"/>
    <property type="match status" value="1"/>
</dbReference>
<gene>
    <name evidence="3" type="ORF">SAMN05216206_3761</name>
</gene>
<dbReference type="STRING" id="425504.SAMN05216206_3761"/>
<evidence type="ECO:0000313" key="4">
    <source>
        <dbReference type="Proteomes" id="UP000243606"/>
    </source>
</evidence>
<feature type="signal peptide" evidence="1">
    <location>
        <begin position="1"/>
        <end position="17"/>
    </location>
</feature>
<keyword evidence="1" id="KW-0732">Signal</keyword>
<dbReference type="EMBL" id="FOQL01000007">
    <property type="protein sequence ID" value="SFJ25373.1"/>
    <property type="molecule type" value="Genomic_DNA"/>
</dbReference>
<accession>A0A1I3PUV7</accession>
<reference evidence="4" key="1">
    <citation type="submission" date="2016-10" db="EMBL/GenBank/DDBJ databases">
        <authorList>
            <person name="Varghese N."/>
            <person name="Submissions S."/>
        </authorList>
    </citation>
    <scope>NUCLEOTIDE SEQUENCE [LARGE SCALE GENOMIC DNA]</scope>
    <source>
        <strain evidence="4">LMG 24016</strain>
    </source>
</reference>
<sequence length="74" mass="8279">MLKTVTFTLMHFCIAFAVTYALTGSIAASGLVAAIEPLCNSVGFYFHEKVWQRIEGRSISTDTRPKHAWLHHQA</sequence>
<evidence type="ECO:0000313" key="3">
    <source>
        <dbReference type="EMBL" id="SFJ25373.1"/>
    </source>
</evidence>
<proteinExistence type="predicted"/>
<protein>
    <submittedName>
        <fullName evidence="3">Uncharacterized membrane protein</fullName>
    </submittedName>
</protein>
<feature type="domain" description="DUF2061" evidence="2">
    <location>
        <begin position="1"/>
        <end position="52"/>
    </location>
</feature>
<keyword evidence="4" id="KW-1185">Reference proteome</keyword>
<dbReference type="Proteomes" id="UP000243606">
    <property type="component" value="Unassembled WGS sequence"/>
</dbReference>
<dbReference type="OrthoDB" id="9133582at2"/>
<evidence type="ECO:0000259" key="2">
    <source>
        <dbReference type="Pfam" id="PF09834"/>
    </source>
</evidence>